<feature type="chain" id="PRO_5013830103" evidence="1">
    <location>
        <begin position="20"/>
        <end position="171"/>
    </location>
</feature>
<gene>
    <name evidence="2" type="ORF">SFRICE_018079</name>
</gene>
<evidence type="ECO:0000256" key="1">
    <source>
        <dbReference type="SAM" id="SignalP"/>
    </source>
</evidence>
<sequence>MTSIWTFILFLVLIKDTEALSPRIYRITWRSTERCTNPNPPYQQDPLVTLVVEPYTKNGLVYFRGNLTIKENLKGYFWKIKSAIEKPDHTIKPLNTFQKLTCKSVIPKLTLITSNVKYNEQTCEYYKGTYYFQKVDFTKLDVDAHYFPIKEIGETLLSSLPNTCFILYKIV</sequence>
<evidence type="ECO:0000313" key="2">
    <source>
        <dbReference type="EMBL" id="SOQ46936.1"/>
    </source>
</evidence>
<accession>A0A2H1W1V8</accession>
<dbReference type="AlphaFoldDB" id="A0A2H1W1V8"/>
<proteinExistence type="predicted"/>
<keyword evidence="1" id="KW-0732">Signal</keyword>
<reference evidence="2" key="1">
    <citation type="submission" date="2016-07" db="EMBL/GenBank/DDBJ databases">
        <authorList>
            <person name="Bretaudeau A."/>
        </authorList>
    </citation>
    <scope>NUCLEOTIDE SEQUENCE</scope>
    <source>
        <strain evidence="2">Rice</strain>
        <tissue evidence="2">Whole body</tissue>
    </source>
</reference>
<organism evidence="2">
    <name type="scientific">Spodoptera frugiperda</name>
    <name type="common">Fall armyworm</name>
    <dbReference type="NCBI Taxonomy" id="7108"/>
    <lineage>
        <taxon>Eukaryota</taxon>
        <taxon>Metazoa</taxon>
        <taxon>Ecdysozoa</taxon>
        <taxon>Arthropoda</taxon>
        <taxon>Hexapoda</taxon>
        <taxon>Insecta</taxon>
        <taxon>Pterygota</taxon>
        <taxon>Neoptera</taxon>
        <taxon>Endopterygota</taxon>
        <taxon>Lepidoptera</taxon>
        <taxon>Glossata</taxon>
        <taxon>Ditrysia</taxon>
        <taxon>Noctuoidea</taxon>
        <taxon>Noctuidae</taxon>
        <taxon>Amphipyrinae</taxon>
        <taxon>Spodoptera</taxon>
    </lineage>
</organism>
<feature type="signal peptide" evidence="1">
    <location>
        <begin position="1"/>
        <end position="19"/>
    </location>
</feature>
<dbReference type="EMBL" id="ODYU01005756">
    <property type="protein sequence ID" value="SOQ46936.1"/>
    <property type="molecule type" value="Genomic_DNA"/>
</dbReference>
<name>A0A2H1W1V8_SPOFR</name>
<protein>
    <submittedName>
        <fullName evidence="2">SFRICE_018079</fullName>
    </submittedName>
</protein>